<dbReference type="Pfam" id="PF05175">
    <property type="entry name" value="MTS"/>
    <property type="match status" value="1"/>
</dbReference>
<dbReference type="Proteomes" id="UP000177967">
    <property type="component" value="Unassembled WGS sequence"/>
</dbReference>
<organism evidence="4 5">
    <name type="scientific">Candidatus Blackburnbacteria bacterium RIFCSPHIGHO2_01_FULL_43_15b</name>
    <dbReference type="NCBI Taxonomy" id="1797513"/>
    <lineage>
        <taxon>Bacteria</taxon>
        <taxon>Candidatus Blackburniibacteriota</taxon>
    </lineage>
</organism>
<gene>
    <name evidence="4" type="ORF">A2782_01875</name>
</gene>
<comment type="caution">
    <text evidence="4">The sequence shown here is derived from an EMBL/GenBank/DDBJ whole genome shotgun (WGS) entry which is preliminary data.</text>
</comment>
<dbReference type="EMBL" id="MHBW01000013">
    <property type="protein sequence ID" value="OGY09246.1"/>
    <property type="molecule type" value="Genomic_DNA"/>
</dbReference>
<dbReference type="SUPFAM" id="SSF53335">
    <property type="entry name" value="S-adenosyl-L-methionine-dependent methyltransferases"/>
    <property type="match status" value="1"/>
</dbReference>
<proteinExistence type="predicted"/>
<dbReference type="STRING" id="1797513.A2782_01875"/>
<evidence type="ECO:0000259" key="3">
    <source>
        <dbReference type="Pfam" id="PF05175"/>
    </source>
</evidence>
<keyword evidence="2 4" id="KW-0808">Transferase</keyword>
<feature type="domain" description="Methyltransferase small" evidence="3">
    <location>
        <begin position="24"/>
        <end position="183"/>
    </location>
</feature>
<dbReference type="GO" id="GO:0008757">
    <property type="term" value="F:S-adenosylmethionine-dependent methyltransferase activity"/>
    <property type="evidence" value="ECO:0007669"/>
    <property type="project" value="InterPro"/>
</dbReference>
<sequence length="189" mass="21418">MDVYFKKEVSCKYNNKEFKFDIGNTLFSTFDIDHGTDVLLRAIKPNNPKTILDIGCGYGVIGIVLAKTIPDAQFWMIDRDLLAVRYTEKNIQKNAITNAQALGSVGIEAVQNRTFDLIVSNIPAKLGDEAIIEEFIVKPHNHLNPGGELWVVVVNALNRLPHLVERKYKLRMLAIKKRKGHTVYLLKKN</sequence>
<evidence type="ECO:0000313" key="5">
    <source>
        <dbReference type="Proteomes" id="UP000177967"/>
    </source>
</evidence>
<evidence type="ECO:0000256" key="1">
    <source>
        <dbReference type="ARBA" id="ARBA00022603"/>
    </source>
</evidence>
<dbReference type="Gene3D" id="3.40.50.150">
    <property type="entry name" value="Vaccinia Virus protein VP39"/>
    <property type="match status" value="1"/>
</dbReference>
<dbReference type="AlphaFoldDB" id="A0A1G1V1N9"/>
<dbReference type="GO" id="GO:0032259">
    <property type="term" value="P:methylation"/>
    <property type="evidence" value="ECO:0007669"/>
    <property type="project" value="UniProtKB-KW"/>
</dbReference>
<protein>
    <submittedName>
        <fullName evidence="4">Methyltransferase</fullName>
    </submittedName>
</protein>
<reference evidence="4 5" key="1">
    <citation type="journal article" date="2016" name="Nat. Commun.">
        <title>Thousands of microbial genomes shed light on interconnected biogeochemical processes in an aquifer system.</title>
        <authorList>
            <person name="Anantharaman K."/>
            <person name="Brown C.T."/>
            <person name="Hug L.A."/>
            <person name="Sharon I."/>
            <person name="Castelle C.J."/>
            <person name="Probst A.J."/>
            <person name="Thomas B.C."/>
            <person name="Singh A."/>
            <person name="Wilkins M.J."/>
            <person name="Karaoz U."/>
            <person name="Brodie E.L."/>
            <person name="Williams K.H."/>
            <person name="Hubbard S.S."/>
            <person name="Banfield J.F."/>
        </authorList>
    </citation>
    <scope>NUCLEOTIDE SEQUENCE [LARGE SCALE GENOMIC DNA]</scope>
</reference>
<name>A0A1G1V1N9_9BACT</name>
<dbReference type="PANTHER" id="PTHR47816:SF4">
    <property type="entry name" value="RIBOSOMAL RNA SMALL SUBUNIT METHYLTRANSFERASE C"/>
    <property type="match status" value="1"/>
</dbReference>
<dbReference type="CDD" id="cd02440">
    <property type="entry name" value="AdoMet_MTases"/>
    <property type="match status" value="1"/>
</dbReference>
<evidence type="ECO:0000313" key="4">
    <source>
        <dbReference type="EMBL" id="OGY09246.1"/>
    </source>
</evidence>
<dbReference type="PANTHER" id="PTHR47816">
    <property type="entry name" value="RIBOSOMAL RNA SMALL SUBUNIT METHYLTRANSFERASE C"/>
    <property type="match status" value="1"/>
</dbReference>
<keyword evidence="1 4" id="KW-0489">Methyltransferase</keyword>
<dbReference type="InterPro" id="IPR007848">
    <property type="entry name" value="Small_mtfrase_dom"/>
</dbReference>
<dbReference type="InterPro" id="IPR046977">
    <property type="entry name" value="RsmC/RlmG"/>
</dbReference>
<dbReference type="InterPro" id="IPR029063">
    <property type="entry name" value="SAM-dependent_MTases_sf"/>
</dbReference>
<accession>A0A1G1V1N9</accession>
<evidence type="ECO:0000256" key="2">
    <source>
        <dbReference type="ARBA" id="ARBA00022679"/>
    </source>
</evidence>